<feature type="compositionally biased region" description="Acidic residues" evidence="1">
    <location>
        <begin position="62"/>
        <end position="85"/>
    </location>
</feature>
<gene>
    <name evidence="2" type="primary">ABSGL_05397.1 scaffold 6959</name>
</gene>
<feature type="region of interest" description="Disordered" evidence="1">
    <location>
        <begin position="1"/>
        <end position="85"/>
    </location>
</feature>
<dbReference type="InParanoid" id="A0A163JJE4"/>
<dbReference type="AlphaFoldDB" id="A0A163JJE4"/>
<dbReference type="EMBL" id="LT552960">
    <property type="protein sequence ID" value="SAL99752.1"/>
    <property type="molecule type" value="Genomic_DNA"/>
</dbReference>
<evidence type="ECO:0000256" key="1">
    <source>
        <dbReference type="SAM" id="MobiDB-lite"/>
    </source>
</evidence>
<keyword evidence="3" id="KW-1185">Reference proteome</keyword>
<evidence type="ECO:0000313" key="3">
    <source>
        <dbReference type="Proteomes" id="UP000078561"/>
    </source>
</evidence>
<dbReference type="OMA" id="QRTHANK"/>
<accession>A0A163JJE4</accession>
<proteinExistence type="predicted"/>
<evidence type="ECO:0000313" key="2">
    <source>
        <dbReference type="EMBL" id="SAL99752.1"/>
    </source>
</evidence>
<sequence>MKGCNHRENNTPTLDAAGASAMAIDEDTVEIDYPMEDETNESASLGESEPIHDIDHVISNFDADEPLDLSDTNESDSESNENQDDEDTLTYLGHRMESLGSHSIDPSELASADIERLMGRSGTYPFPNIQSMVLHALVNGDHDMLLERMIKKILYAITAILEVKAHSGDQFELPKLDAIINFQQRKSNSVPSFPTKKMNVVAVDKKGNRKEREVELNLPSDHIRLFVANPKKSKMLSPLPDHTPGELVHSRQGLKWKHHPMFAPPMIVHGSLDFWIGDVVKAIDKPGSFVLSEFFTMSGKTKAKAFSFQSDCGTFLFEQAPIELSVDSLLQHSHQYNFAMDNCFTVTENNTRSALSKLHESLLFSNSANRKRPVLDPNGSILGYYPVKIVPISFFTDDTSANISKQYNKLDGWSMYFAGMPFSERSKTENVCYVSAVLGSSGLNAMDLVPALVDDLLSLERGVLMYCADQGRMVLVIAPILFISADNPRHAEFCSIKMPSSNYPCRKCYYRKKKAASTLDEAGVVSRIIEDRSYPYHRAQHMIWKEREEEKRNKRAFMQI</sequence>
<feature type="compositionally biased region" description="Acidic residues" evidence="1">
    <location>
        <begin position="24"/>
        <end position="40"/>
    </location>
</feature>
<name>A0A163JJE4_ABSGL</name>
<dbReference type="STRING" id="4829.A0A163JJE4"/>
<reference evidence="2" key="1">
    <citation type="submission" date="2016-04" db="EMBL/GenBank/DDBJ databases">
        <authorList>
            <person name="Evans L.H."/>
            <person name="Alamgir A."/>
            <person name="Owens N."/>
            <person name="Weber N.D."/>
            <person name="Virtaneva K."/>
            <person name="Barbian K."/>
            <person name="Babar A."/>
            <person name="Rosenke K."/>
        </authorList>
    </citation>
    <scope>NUCLEOTIDE SEQUENCE [LARGE SCALE GENOMIC DNA]</scope>
    <source>
        <strain evidence="2">CBS 101.48</strain>
    </source>
</reference>
<dbReference type="Proteomes" id="UP000078561">
    <property type="component" value="Unassembled WGS sequence"/>
</dbReference>
<dbReference type="OrthoDB" id="2246127at2759"/>
<organism evidence="2">
    <name type="scientific">Absidia glauca</name>
    <name type="common">Pin mould</name>
    <dbReference type="NCBI Taxonomy" id="4829"/>
    <lineage>
        <taxon>Eukaryota</taxon>
        <taxon>Fungi</taxon>
        <taxon>Fungi incertae sedis</taxon>
        <taxon>Mucoromycota</taxon>
        <taxon>Mucoromycotina</taxon>
        <taxon>Mucoromycetes</taxon>
        <taxon>Mucorales</taxon>
        <taxon>Cunninghamellaceae</taxon>
        <taxon>Absidia</taxon>
    </lineage>
</organism>
<protein>
    <submittedName>
        <fullName evidence="2">Uncharacterized protein</fullName>
    </submittedName>
</protein>